<dbReference type="Proteomes" id="UP000005408">
    <property type="component" value="Unassembled WGS sequence"/>
</dbReference>
<dbReference type="PANTHER" id="PTHR21402">
    <property type="entry name" value="GAMETOCYTE SPECIFIC FACTOR 1-RELATED"/>
    <property type="match status" value="1"/>
</dbReference>
<keyword evidence="6" id="KW-1185">Reference proteome</keyword>
<accession>A0A8W8MTF7</accession>
<dbReference type="InterPro" id="IPR036236">
    <property type="entry name" value="Znf_C2H2_sf"/>
</dbReference>
<dbReference type="EnsemblMetazoa" id="G34493.1">
    <property type="protein sequence ID" value="G34493.1:cds"/>
    <property type="gene ID" value="G34493"/>
</dbReference>
<evidence type="ECO:0000313" key="5">
    <source>
        <dbReference type="EnsemblMetazoa" id="G34493.1:cds"/>
    </source>
</evidence>
<evidence type="ECO:0000256" key="3">
    <source>
        <dbReference type="ARBA" id="ARBA00022833"/>
    </source>
</evidence>
<organism evidence="5 6">
    <name type="scientific">Magallana gigas</name>
    <name type="common">Pacific oyster</name>
    <name type="synonym">Crassostrea gigas</name>
    <dbReference type="NCBI Taxonomy" id="29159"/>
    <lineage>
        <taxon>Eukaryota</taxon>
        <taxon>Metazoa</taxon>
        <taxon>Spiralia</taxon>
        <taxon>Lophotrochozoa</taxon>
        <taxon>Mollusca</taxon>
        <taxon>Bivalvia</taxon>
        <taxon>Autobranchia</taxon>
        <taxon>Pteriomorphia</taxon>
        <taxon>Ostreida</taxon>
        <taxon>Ostreoidea</taxon>
        <taxon>Ostreidae</taxon>
        <taxon>Magallana</taxon>
    </lineage>
</organism>
<dbReference type="AlphaFoldDB" id="A0A8W8MTF7"/>
<evidence type="ECO:0000256" key="2">
    <source>
        <dbReference type="ARBA" id="ARBA00022771"/>
    </source>
</evidence>
<dbReference type="InterPro" id="IPR051591">
    <property type="entry name" value="UPF0224_FAM112_RNA_Proc"/>
</dbReference>
<keyword evidence="2" id="KW-0863">Zinc-finger</keyword>
<dbReference type="SUPFAM" id="SSF57667">
    <property type="entry name" value="beta-beta-alpha zinc fingers"/>
    <property type="match status" value="1"/>
</dbReference>
<sequence length="178" mass="20919">MKTCNQLKSSHEKICRIWTSVLPPTELLWSFVSECEGNSADEEVICPYDKTHVSRKGRLSRHLIKCAKNNKALLKHFTSCEFNHSHKIKRGDGSDHYRYCKEKQIHEGWLERDNMCTKKGDTSLPKYKDIQIDGENWDEELEPFPGKKSDVQEQDLFTDLEDIDWTSRSPRFTEINHF</sequence>
<keyword evidence="3" id="KW-0862">Zinc</keyword>
<reference evidence="5" key="1">
    <citation type="submission" date="2022-08" db="UniProtKB">
        <authorList>
            <consortium name="EnsemblMetazoa"/>
        </authorList>
    </citation>
    <scope>IDENTIFICATION</scope>
    <source>
        <strain evidence="5">05x7-T-G4-1.051#20</strain>
    </source>
</reference>
<feature type="domain" description="CHHC U11-48K-type" evidence="4">
    <location>
        <begin position="43"/>
        <end position="70"/>
    </location>
</feature>
<dbReference type="Pfam" id="PF05253">
    <property type="entry name" value="zf-U11-48K"/>
    <property type="match status" value="1"/>
</dbReference>
<proteinExistence type="predicted"/>
<dbReference type="PANTHER" id="PTHR21402:SF5">
    <property type="entry name" value="GAMETOCYTE SPECIFIC FACTOR 1"/>
    <property type="match status" value="1"/>
</dbReference>
<dbReference type="InterPro" id="IPR022776">
    <property type="entry name" value="TRM13/UPF0224_CHHC_Znf_dom"/>
</dbReference>
<evidence type="ECO:0000256" key="1">
    <source>
        <dbReference type="ARBA" id="ARBA00022723"/>
    </source>
</evidence>
<evidence type="ECO:0000313" key="6">
    <source>
        <dbReference type="Proteomes" id="UP000005408"/>
    </source>
</evidence>
<dbReference type="PROSITE" id="PS51800">
    <property type="entry name" value="ZF_CHHC_U11_48K"/>
    <property type="match status" value="1"/>
</dbReference>
<evidence type="ECO:0000259" key="4">
    <source>
        <dbReference type="PROSITE" id="PS51800"/>
    </source>
</evidence>
<dbReference type="GO" id="GO:0008270">
    <property type="term" value="F:zinc ion binding"/>
    <property type="evidence" value="ECO:0007669"/>
    <property type="project" value="UniProtKB-KW"/>
</dbReference>
<protein>
    <recommendedName>
        <fullName evidence="4">CHHC U11-48K-type domain-containing protein</fullName>
    </recommendedName>
</protein>
<name>A0A8W8MTF7_MAGGI</name>
<keyword evidence="1" id="KW-0479">Metal-binding</keyword>